<evidence type="ECO:0000256" key="1">
    <source>
        <dbReference type="ARBA" id="ARBA00022490"/>
    </source>
</evidence>
<gene>
    <name evidence="5" type="primary">asnA</name>
    <name evidence="5" type="ORF">SFLOR_v1c00190</name>
</gene>
<dbReference type="SUPFAM" id="SSF55681">
    <property type="entry name" value="Class II aaRS and biotin synthetases"/>
    <property type="match status" value="1"/>
</dbReference>
<keyword evidence="1" id="KW-0963">Cytoplasm</keyword>
<dbReference type="Gene3D" id="3.30.930.10">
    <property type="entry name" value="Bira Bifunctional Protein, Domain 2"/>
    <property type="match status" value="1"/>
</dbReference>
<organism evidence="5 6">
    <name type="scientific">Spiroplasma floricola 23-6</name>
    <dbReference type="NCBI Taxonomy" id="1336749"/>
    <lineage>
        <taxon>Bacteria</taxon>
        <taxon>Bacillati</taxon>
        <taxon>Mycoplasmatota</taxon>
        <taxon>Mollicutes</taxon>
        <taxon>Entomoplasmatales</taxon>
        <taxon>Spiroplasmataceae</taxon>
        <taxon>Spiroplasma</taxon>
    </lineage>
</organism>
<dbReference type="InterPro" id="IPR004618">
    <property type="entry name" value="AsnA"/>
</dbReference>
<name>A0A2K8SCA7_9MOLU</name>
<dbReference type="GO" id="GO:0004071">
    <property type="term" value="F:aspartate-ammonia ligase activity"/>
    <property type="evidence" value="ECO:0007669"/>
    <property type="project" value="InterPro"/>
</dbReference>
<dbReference type="AlphaFoldDB" id="A0A2K8SCA7"/>
<dbReference type="GO" id="GO:0005524">
    <property type="term" value="F:ATP binding"/>
    <property type="evidence" value="ECO:0007669"/>
    <property type="project" value="UniProtKB-KW"/>
</dbReference>
<dbReference type="Proteomes" id="UP000231823">
    <property type="component" value="Chromosome"/>
</dbReference>
<evidence type="ECO:0000256" key="4">
    <source>
        <dbReference type="ARBA" id="ARBA00022840"/>
    </source>
</evidence>
<sequence length="335" mass="39228">MKYGIGLGYVSKLNFQETIEGIEYIKENIFSSLKKKFNLINISSGLITNKYIWLNDDFQQTKRSIDFDILSQNEYGEIIQANNKWRRYFLKNFEETNENIKGIITTFISVNRDNILDNVNSLIFEEIGLEILCNEVNMEELNKSLIDIYKIICTIDSKISAQFESLNEFHFSKTLTFITYKKLKELYPFLTFSERLNKFGKDNGSFVIQDYAEKIFNQKNVVQFSEDVFNLKTYSKLYVYNGECEKAISIAYAGFQVDRKTLKNQNLILKENSKINNEYNHLIKSNELPLTLSMGIFTNRVVMTILEKQHIGEVHSSIWGNDFIEYCKINNIKIL</sequence>
<evidence type="ECO:0000256" key="3">
    <source>
        <dbReference type="ARBA" id="ARBA00022741"/>
    </source>
</evidence>
<proteinExistence type="predicted"/>
<evidence type="ECO:0000313" key="5">
    <source>
        <dbReference type="EMBL" id="AUB31082.1"/>
    </source>
</evidence>
<dbReference type="EMBL" id="CP025057">
    <property type="protein sequence ID" value="AUB31082.1"/>
    <property type="molecule type" value="Genomic_DNA"/>
</dbReference>
<dbReference type="OrthoDB" id="9766088at2"/>
<keyword evidence="6" id="KW-1185">Reference proteome</keyword>
<dbReference type="RefSeq" id="WP_100916078.1">
    <property type="nucleotide sequence ID" value="NZ_CP025057.1"/>
</dbReference>
<dbReference type="PANTHER" id="PTHR30073">
    <property type="entry name" value="ASPARTATE--AMMONIA LIGASE"/>
    <property type="match status" value="1"/>
</dbReference>
<protein>
    <submittedName>
        <fullName evidence="5">Asparagine synthetase AsnA</fullName>
    </submittedName>
</protein>
<reference evidence="5 6" key="1">
    <citation type="submission" date="2017-12" db="EMBL/GenBank/DDBJ databases">
        <title>Complete genome sequence of Spiroplasma floricola 23-6 (ATCC 29989).</title>
        <authorList>
            <person name="Tsai Y.-M."/>
            <person name="Wu P.-S."/>
            <person name="Lo W.-S."/>
            <person name="Kuo C.-H."/>
        </authorList>
    </citation>
    <scope>NUCLEOTIDE SEQUENCE [LARGE SCALE GENOMIC DNA]</scope>
    <source>
        <strain evidence="5 6">23-6</strain>
    </source>
</reference>
<evidence type="ECO:0000256" key="2">
    <source>
        <dbReference type="ARBA" id="ARBA00022598"/>
    </source>
</evidence>
<dbReference type="GO" id="GO:0006529">
    <property type="term" value="P:asparagine biosynthetic process"/>
    <property type="evidence" value="ECO:0007669"/>
    <property type="project" value="InterPro"/>
</dbReference>
<dbReference type="InterPro" id="IPR045864">
    <property type="entry name" value="aa-tRNA-synth_II/BPL/LPL"/>
</dbReference>
<keyword evidence="3" id="KW-0547">Nucleotide-binding</keyword>
<dbReference type="PANTHER" id="PTHR30073:SF5">
    <property type="entry name" value="ASPARTATE--AMMONIA LIGASE"/>
    <property type="match status" value="1"/>
</dbReference>
<evidence type="ECO:0000313" key="6">
    <source>
        <dbReference type="Proteomes" id="UP000231823"/>
    </source>
</evidence>
<keyword evidence="2" id="KW-0436">Ligase</keyword>
<dbReference type="PIRSF" id="PIRSF001555">
    <property type="entry name" value="Asp_ammon_ligase"/>
    <property type="match status" value="1"/>
</dbReference>
<dbReference type="KEGG" id="sfz:SFLOR_v1c00190"/>
<accession>A0A2K8SCA7</accession>
<dbReference type="GO" id="GO:0005829">
    <property type="term" value="C:cytosol"/>
    <property type="evidence" value="ECO:0007669"/>
    <property type="project" value="TreeGrafter"/>
</dbReference>
<keyword evidence="4" id="KW-0067">ATP-binding</keyword>
<dbReference type="Pfam" id="PF03590">
    <property type="entry name" value="AsnA"/>
    <property type="match status" value="1"/>
</dbReference>